<dbReference type="SUPFAM" id="SSF54160">
    <property type="entry name" value="Chromo domain-like"/>
    <property type="match status" value="1"/>
</dbReference>
<dbReference type="InterPro" id="IPR000953">
    <property type="entry name" value="Chromo/chromo_shadow_dom"/>
</dbReference>
<dbReference type="InterPro" id="IPR023780">
    <property type="entry name" value="Chromo_domain"/>
</dbReference>
<dbReference type="GO" id="GO:0008270">
    <property type="term" value="F:zinc ion binding"/>
    <property type="evidence" value="ECO:0007669"/>
    <property type="project" value="UniProtKB-KW"/>
</dbReference>
<dbReference type="InterPro" id="IPR001878">
    <property type="entry name" value="Znf_CCHC"/>
</dbReference>
<organism evidence="4 5">
    <name type="scientific">Rotaria socialis</name>
    <dbReference type="NCBI Taxonomy" id="392032"/>
    <lineage>
        <taxon>Eukaryota</taxon>
        <taxon>Metazoa</taxon>
        <taxon>Spiralia</taxon>
        <taxon>Gnathifera</taxon>
        <taxon>Rotifera</taxon>
        <taxon>Eurotatoria</taxon>
        <taxon>Bdelloidea</taxon>
        <taxon>Philodinida</taxon>
        <taxon>Philodinidae</taxon>
        <taxon>Rotaria</taxon>
    </lineage>
</organism>
<dbReference type="Gene3D" id="2.40.50.40">
    <property type="match status" value="1"/>
</dbReference>
<evidence type="ECO:0000313" key="4">
    <source>
        <dbReference type="EMBL" id="CAF3720688.1"/>
    </source>
</evidence>
<keyword evidence="1" id="KW-0862">Zinc</keyword>
<dbReference type="InterPro" id="IPR036691">
    <property type="entry name" value="Endo/exonu/phosph_ase_sf"/>
</dbReference>
<dbReference type="PANTHER" id="PTHR19446">
    <property type="entry name" value="REVERSE TRANSCRIPTASES"/>
    <property type="match status" value="1"/>
</dbReference>
<dbReference type="InterPro" id="IPR005162">
    <property type="entry name" value="Retrotrans_gag_dom"/>
</dbReference>
<comment type="caution">
    <text evidence="4">The sequence shown here is derived from an EMBL/GenBank/DDBJ whole genome shotgun (WGS) entry which is preliminary data.</text>
</comment>
<evidence type="ECO:0000313" key="5">
    <source>
        <dbReference type="Proteomes" id="UP000663865"/>
    </source>
</evidence>
<name>A0A818W5Y3_9BILA</name>
<dbReference type="Pfam" id="PF03732">
    <property type="entry name" value="Retrotrans_gag"/>
    <property type="match status" value="1"/>
</dbReference>
<protein>
    <recommendedName>
        <fullName evidence="6">Chromo domain-containing protein</fullName>
    </recommendedName>
</protein>
<evidence type="ECO:0000259" key="2">
    <source>
        <dbReference type="PROSITE" id="PS50013"/>
    </source>
</evidence>
<evidence type="ECO:0000259" key="3">
    <source>
        <dbReference type="PROSITE" id="PS50158"/>
    </source>
</evidence>
<dbReference type="Gene3D" id="3.60.10.10">
    <property type="entry name" value="Endonuclease/exonuclease/phosphatase"/>
    <property type="match status" value="1"/>
</dbReference>
<dbReference type="PROSITE" id="PS50013">
    <property type="entry name" value="CHROMO_2"/>
    <property type="match status" value="1"/>
</dbReference>
<feature type="domain" description="Chromo" evidence="2">
    <location>
        <begin position="274"/>
        <end position="332"/>
    </location>
</feature>
<dbReference type="AlphaFoldDB" id="A0A818W5Y3"/>
<dbReference type="PROSITE" id="PS50158">
    <property type="entry name" value="ZF_CCHC"/>
    <property type="match status" value="1"/>
</dbReference>
<accession>A0A818W5Y3</accession>
<proteinExistence type="predicted"/>
<dbReference type="Proteomes" id="UP000663865">
    <property type="component" value="Unassembled WGS sequence"/>
</dbReference>
<keyword evidence="1" id="KW-0479">Metal-binding</keyword>
<dbReference type="CDD" id="cd18631">
    <property type="entry name" value="CD_HP1_like"/>
    <property type="match status" value="1"/>
</dbReference>
<dbReference type="EMBL" id="CAJNYV010005052">
    <property type="protein sequence ID" value="CAF3720688.1"/>
    <property type="molecule type" value="Genomic_DNA"/>
</dbReference>
<dbReference type="GO" id="GO:0003676">
    <property type="term" value="F:nucleic acid binding"/>
    <property type="evidence" value="ECO:0007669"/>
    <property type="project" value="InterPro"/>
</dbReference>
<evidence type="ECO:0000256" key="1">
    <source>
        <dbReference type="PROSITE-ProRule" id="PRU00047"/>
    </source>
</evidence>
<keyword evidence="1" id="KW-0863">Zinc-finger</keyword>
<dbReference type="InterPro" id="IPR016197">
    <property type="entry name" value="Chromo-like_dom_sf"/>
</dbReference>
<feature type="domain" description="CCHC-type" evidence="3">
    <location>
        <begin position="792"/>
        <end position="805"/>
    </location>
</feature>
<gene>
    <name evidence="4" type="ORF">KIK155_LOCUS27961</name>
</gene>
<evidence type="ECO:0008006" key="6">
    <source>
        <dbReference type="Google" id="ProtNLM"/>
    </source>
</evidence>
<dbReference type="SMART" id="SM00298">
    <property type="entry name" value="CHROMO"/>
    <property type="match status" value="1"/>
</dbReference>
<reference evidence="4" key="1">
    <citation type="submission" date="2021-02" db="EMBL/GenBank/DDBJ databases">
        <authorList>
            <person name="Nowell W R."/>
        </authorList>
    </citation>
    <scope>NUCLEOTIDE SEQUENCE</scope>
</reference>
<dbReference type="SUPFAM" id="SSF56219">
    <property type="entry name" value="DNase I-like"/>
    <property type="match status" value="1"/>
</dbReference>
<sequence length="813" mass="94255">MVDNSEKFYMDLQEAIDGVPKEDMIVLMGDFNARISQPQHSTTSRIMGPFTVDVQNENGERLIDFCTTNNLVVSNSFFQHKSVHQTSWMHPGTMKWHLLDYTLIIEPTLLDQIKPASLSTMEQHRQDKEPTLDEVQQALQQMKNRKAPGKDNVTAELLKAGGIPVIKWLHEIFVDIWKNEQMVADWTLAIIIRLYKNKGDKKICDNYRGISLLVVASKIFTRVILNRIQLLIDKQLLEEQAGFRTNRSKIDQSKMTDIHEEKQRISDISENAVFIVQRIIDHRFRNGRKEFLIAWKGYPDEQNTWEPQQNLDCPDMITEYETHILQQSRYMNPDTSSLPQQKNVEDKFQDFTLQRETNFGDKLSVLDCVLQHVTLFSGTENARQWFTKLDSKLCELHLSLIDRLEILPNLFTCDAMIWFSINKDKFKSYTDFCRLFAFTYFKFEQSSNNTTIEPQNKISSMLSSAIINNASLDISPDCLINPSASAVCFNKSQGSTANDISNSILSTTICKALIDKFVKDPIKFHGGKDNIYRWIDEIDHQFKIMNLCDSDKLNLIHICLKGEAYQWFQQQPMPFTSWSNFIAEIIKSFSSNLQRDVAFKKLKLYQQTTHQSATQYYIEMIKLMQQADPQMNESTKIHYLMNGLRQSLCTETRRNYPTSTQGFLQQVKIAEELTALNTTFTSTSIDNDDITPYDSFSYSTTSSYPTANNSKTSESQHSLHKNFNTSYHYLPQRNHYSRVSGQAADINSSAKFIPPLLANNTSQRNNNSYRNNTNNHQYRNYQQQQQKSFQGCFRCSSLDHIARDCHHFEKRSQ</sequence>
<dbReference type="Pfam" id="PF00385">
    <property type="entry name" value="Chromo"/>
    <property type="match status" value="1"/>
</dbReference>